<evidence type="ECO:0000313" key="2">
    <source>
        <dbReference type="Proteomes" id="UP000619260"/>
    </source>
</evidence>
<name>A0A8J3YSC2_9ACTN</name>
<dbReference type="RefSeq" id="WP_203904377.1">
    <property type="nucleotide sequence ID" value="NZ_BOPF01000041.1"/>
</dbReference>
<organism evidence="1 2">
    <name type="scientific">Virgisporangium aliadipatigenens</name>
    <dbReference type="NCBI Taxonomy" id="741659"/>
    <lineage>
        <taxon>Bacteria</taxon>
        <taxon>Bacillati</taxon>
        <taxon>Actinomycetota</taxon>
        <taxon>Actinomycetes</taxon>
        <taxon>Micromonosporales</taxon>
        <taxon>Micromonosporaceae</taxon>
        <taxon>Virgisporangium</taxon>
    </lineage>
</organism>
<protein>
    <submittedName>
        <fullName evidence="1">Putative sulfotransferase</fullName>
    </submittedName>
</protein>
<dbReference type="Proteomes" id="UP000619260">
    <property type="component" value="Unassembled WGS sequence"/>
</dbReference>
<dbReference type="Pfam" id="PF13469">
    <property type="entry name" value="Sulfotransfer_3"/>
    <property type="match status" value="1"/>
</dbReference>
<gene>
    <name evidence="1" type="ORF">Val02_78450</name>
</gene>
<dbReference type="PANTHER" id="PTHR36451">
    <property type="entry name" value="PAPS-DEPENDENT SULFOTRANSFERASE STF3"/>
    <property type="match status" value="1"/>
</dbReference>
<dbReference type="InterPro" id="IPR052736">
    <property type="entry name" value="Stf3_sulfotransferase"/>
</dbReference>
<dbReference type="InterPro" id="IPR027417">
    <property type="entry name" value="P-loop_NTPase"/>
</dbReference>
<dbReference type="Gene3D" id="3.40.50.300">
    <property type="entry name" value="P-loop containing nucleotide triphosphate hydrolases"/>
    <property type="match status" value="1"/>
</dbReference>
<reference evidence="1" key="1">
    <citation type="submission" date="2021-01" db="EMBL/GenBank/DDBJ databases">
        <title>Whole genome shotgun sequence of Virgisporangium aliadipatigenens NBRC 105644.</title>
        <authorList>
            <person name="Komaki H."/>
            <person name="Tamura T."/>
        </authorList>
    </citation>
    <scope>NUCLEOTIDE SEQUENCE</scope>
    <source>
        <strain evidence="1">NBRC 105644</strain>
    </source>
</reference>
<evidence type="ECO:0000313" key="1">
    <source>
        <dbReference type="EMBL" id="GIJ50959.1"/>
    </source>
</evidence>
<dbReference type="PANTHER" id="PTHR36451:SF1">
    <property type="entry name" value="OMEGA-HYDROXY-BETA-DIHYDROMENAQUINONE-9 SULFOTRANSFERASE STF3"/>
    <property type="match status" value="1"/>
</dbReference>
<dbReference type="AlphaFoldDB" id="A0A8J3YSC2"/>
<comment type="caution">
    <text evidence="1">The sequence shown here is derived from an EMBL/GenBank/DDBJ whole genome shotgun (WGS) entry which is preliminary data.</text>
</comment>
<sequence length="383" mass="43083">MPLDYVELVDDARRRTGLSDLGDTGSLEGLKVLVRSVEEDVRPTFVSRLSVRQLAVSILVNRLTLVEKLRKSPDIFDRPLVAPLIVTGLPRTGTTFLHRMLAADPAHYSLPLWEAMRPIPAAVRRDRRRFQVGLGLAVRKLMVRGLDRIHPISVNTPEEDLFTLGGTFQTWLFWQALPVYGYVDWYLRQDRTAKYRSYRAWLNVLQAAHPGQRLVLKAPEHIGGVAELLAAVPEARLVQIHRDPVTAFASFISLISHTQGKVIGGVDAARREQTSLRLLAGEMQRNLQARKHHSSAIVDVRYDELVADPIAVARRIYDERDLAYSDAAQAAIECFVRENPQNKHGIHRYSTHELAIGVDHIRSAFSMYSEGFGFAGPQGANHR</sequence>
<dbReference type="SUPFAM" id="SSF52540">
    <property type="entry name" value="P-loop containing nucleoside triphosphate hydrolases"/>
    <property type="match status" value="1"/>
</dbReference>
<proteinExistence type="predicted"/>
<accession>A0A8J3YSC2</accession>
<dbReference type="EMBL" id="BOPF01000041">
    <property type="protein sequence ID" value="GIJ50959.1"/>
    <property type="molecule type" value="Genomic_DNA"/>
</dbReference>
<keyword evidence="2" id="KW-1185">Reference proteome</keyword>